<dbReference type="SUPFAM" id="SSF81383">
    <property type="entry name" value="F-box domain"/>
    <property type="match status" value="1"/>
</dbReference>
<dbReference type="InterPro" id="IPR001810">
    <property type="entry name" value="F-box_dom"/>
</dbReference>
<evidence type="ECO:0000259" key="1">
    <source>
        <dbReference type="PROSITE" id="PS50181"/>
    </source>
</evidence>
<proteinExistence type="predicted"/>
<dbReference type="InterPro" id="IPR036047">
    <property type="entry name" value="F-box-like_dom_sf"/>
</dbReference>
<feature type="domain" description="F-box" evidence="1">
    <location>
        <begin position="7"/>
        <end position="55"/>
    </location>
</feature>
<protein>
    <recommendedName>
        <fullName evidence="1">F-box domain-containing protein</fullName>
    </recommendedName>
</protein>
<reference evidence="2 3" key="1">
    <citation type="submission" date="2019-06" db="EMBL/GenBank/DDBJ databases">
        <authorList>
            <person name="Broberg M."/>
        </authorList>
    </citation>
    <scope>NUCLEOTIDE SEQUENCE [LARGE SCALE GENOMIC DNA]</scope>
</reference>
<gene>
    <name evidence="2" type="ORF">CLO192961_LOCUS228751</name>
</gene>
<evidence type="ECO:0000313" key="2">
    <source>
        <dbReference type="EMBL" id="VUC28196.1"/>
    </source>
</evidence>
<accession>A0ABY6UBS2</accession>
<comment type="caution">
    <text evidence="2">The sequence shown here is derived from an EMBL/GenBank/DDBJ whole genome shotgun (WGS) entry which is preliminary data.</text>
</comment>
<dbReference type="EMBL" id="CABFNS010000782">
    <property type="protein sequence ID" value="VUC28196.1"/>
    <property type="molecule type" value="Genomic_DNA"/>
</dbReference>
<name>A0ABY6UBS2_BIOOC</name>
<dbReference type="PROSITE" id="PS50181">
    <property type="entry name" value="FBOX"/>
    <property type="match status" value="1"/>
</dbReference>
<evidence type="ECO:0000313" key="3">
    <source>
        <dbReference type="Proteomes" id="UP000766486"/>
    </source>
</evidence>
<dbReference type="Proteomes" id="UP000766486">
    <property type="component" value="Unassembled WGS sequence"/>
</dbReference>
<organism evidence="2 3">
    <name type="scientific">Bionectria ochroleuca</name>
    <name type="common">Gliocladium roseum</name>
    <dbReference type="NCBI Taxonomy" id="29856"/>
    <lineage>
        <taxon>Eukaryota</taxon>
        <taxon>Fungi</taxon>
        <taxon>Dikarya</taxon>
        <taxon>Ascomycota</taxon>
        <taxon>Pezizomycotina</taxon>
        <taxon>Sordariomycetes</taxon>
        <taxon>Hypocreomycetidae</taxon>
        <taxon>Hypocreales</taxon>
        <taxon>Bionectriaceae</taxon>
        <taxon>Clonostachys</taxon>
    </lineage>
</organism>
<keyword evidence="3" id="KW-1185">Reference proteome</keyword>
<dbReference type="Pfam" id="PF00646">
    <property type="entry name" value="F-box"/>
    <property type="match status" value="1"/>
</dbReference>
<sequence length="498" mass="59351">MASRKFLPSFKSLPRELLIDIVIKLDPIGLISLSQASRYFRAFISPSRRDFVERLLQLELTEEYGGSPFEFHARYHQRLQLFWAGEQWQAIRWACTGCMRLLSHVHFDNKSLLRLKYRKPSSRSPDKILTTWLPTLRGMHWHSRRQQDIHDQEKERTRRKRYHIAGSYVPYQLVNPSEIHFNLEALRELGFEGLEDLDNRQFLALSGKDRLEIFDRNIKSIESERCGWKRHSRKCNECKYQENQLGRRADGCGGTPIFPIQTSRKIRFPFSLHRYFPNYWTWLQTDLMTPSTSGLFLDPIRGFDKYWTLYMVRCPGCQRWQEMRAFRLRGPSHKWKPKIGFMVGSKYEQRLEISRALLDHIRCNTCFARVHGRWGLGAALSNWFFSLLGKHQSDIESVIFWGWKRLNGFLWDVPARTQPALQLIINTMLEISEGYKTIHPGNLDAFRSLHNRFRFLWYAMPRDVVHRIERKNPGFDHWCSDFNRLVDYWVWIDASARE</sequence>